<gene>
    <name evidence="2" type="ORF">TM5383_00105</name>
</gene>
<organism evidence="2 3">
    <name type="scientific">Thalassovita mediterranea</name>
    <dbReference type="NCBI Taxonomy" id="340021"/>
    <lineage>
        <taxon>Bacteria</taxon>
        <taxon>Pseudomonadati</taxon>
        <taxon>Pseudomonadota</taxon>
        <taxon>Alphaproteobacteria</taxon>
        <taxon>Rhodobacterales</taxon>
        <taxon>Roseobacteraceae</taxon>
        <taxon>Thalassovita</taxon>
    </lineage>
</organism>
<evidence type="ECO:0000313" key="2">
    <source>
        <dbReference type="EMBL" id="CUH82923.1"/>
    </source>
</evidence>
<protein>
    <submittedName>
        <fullName evidence="2">Acetoin dehydrogenase E2 subunit dihydrolipoyllysine-residue acetyltransferase</fullName>
    </submittedName>
</protein>
<dbReference type="InterPro" id="IPR029058">
    <property type="entry name" value="AB_hydrolase_fold"/>
</dbReference>
<keyword evidence="3" id="KW-1185">Reference proteome</keyword>
<name>A0A0N7M1C5_9RHOB</name>
<evidence type="ECO:0000259" key="1">
    <source>
        <dbReference type="Pfam" id="PF00561"/>
    </source>
</evidence>
<keyword evidence="2" id="KW-0808">Transferase</keyword>
<dbReference type="RefSeq" id="WP_082645349.1">
    <property type="nucleotide sequence ID" value="NZ_CYSF01000001.1"/>
</dbReference>
<dbReference type="PANTHER" id="PTHR37946">
    <property type="entry name" value="SLL1969 PROTEIN"/>
    <property type="match status" value="1"/>
</dbReference>
<evidence type="ECO:0000313" key="3">
    <source>
        <dbReference type="Proteomes" id="UP000051681"/>
    </source>
</evidence>
<dbReference type="PANTHER" id="PTHR37946:SF1">
    <property type="entry name" value="SLL1969 PROTEIN"/>
    <property type="match status" value="1"/>
</dbReference>
<reference evidence="2 3" key="1">
    <citation type="submission" date="2015-09" db="EMBL/GenBank/DDBJ databases">
        <authorList>
            <consortium name="Swine Surveillance"/>
        </authorList>
    </citation>
    <scope>NUCLEOTIDE SEQUENCE [LARGE SCALE GENOMIC DNA]</scope>
    <source>
        <strain evidence="2 3">CECT 8383</strain>
    </source>
</reference>
<dbReference type="SUPFAM" id="SSF53474">
    <property type="entry name" value="alpha/beta-Hydrolases"/>
    <property type="match status" value="1"/>
</dbReference>
<dbReference type="STRING" id="340021.TM5383_00105"/>
<dbReference type="Pfam" id="PF00561">
    <property type="entry name" value="Abhydrolase_1"/>
    <property type="match status" value="1"/>
</dbReference>
<dbReference type="InterPro" id="IPR000073">
    <property type="entry name" value="AB_hydrolase_1"/>
</dbReference>
<proteinExistence type="predicted"/>
<dbReference type="EMBL" id="CYSF01000001">
    <property type="protein sequence ID" value="CUH82923.1"/>
    <property type="molecule type" value="Genomic_DNA"/>
</dbReference>
<dbReference type="GO" id="GO:0016740">
    <property type="term" value="F:transferase activity"/>
    <property type="evidence" value="ECO:0007669"/>
    <property type="project" value="UniProtKB-KW"/>
</dbReference>
<dbReference type="Proteomes" id="UP000051681">
    <property type="component" value="Unassembled WGS sequence"/>
</dbReference>
<feature type="domain" description="AB hydrolase-1" evidence="1">
    <location>
        <begin position="19"/>
        <end position="137"/>
    </location>
</feature>
<accession>A0A0N7M1C5</accession>
<dbReference type="AlphaFoldDB" id="A0A0N7M1C5"/>
<dbReference type="Gene3D" id="3.40.50.1820">
    <property type="entry name" value="alpha/beta hydrolase"/>
    <property type="match status" value="1"/>
</dbReference>
<sequence length="244" mass="26184">MLAPTVVLMTTLPARADCVVLLHGLARTDASFIVMEAVLDRHGYQVVNPGYPSTEETIANLATNTLPQAMAACEAKAPGERVHVVTHSMGGILVQVWLAAHPQPDLGRVVMLSPPNKGTELVDVLGELDAFEWFNGPAGLQLRTGERGLPSHLPPVEFELGVIAGNQSINPVFSALIDGEDDGKVSVESTRIAGMSDHMVLPVTHTFMMNNPMVLAQTLEFIENGAFDRAMTWSEAVGRLPEKG</sequence>